<reference evidence="1 2" key="1">
    <citation type="submission" date="2023-02" db="EMBL/GenBank/DDBJ databases">
        <title>LHISI_Scaffold_Assembly.</title>
        <authorList>
            <person name="Stuart O.P."/>
            <person name="Cleave R."/>
            <person name="Magrath M.J.L."/>
            <person name="Mikheyev A.S."/>
        </authorList>
    </citation>
    <scope>NUCLEOTIDE SEQUENCE [LARGE SCALE GENOMIC DNA]</scope>
    <source>
        <strain evidence="1">Daus_M_001</strain>
        <tissue evidence="1">Leg muscle</tissue>
    </source>
</reference>
<dbReference type="Proteomes" id="UP001159363">
    <property type="component" value="Chromosome 12"/>
</dbReference>
<accession>A0ABQ9GE52</accession>
<proteinExistence type="predicted"/>
<dbReference type="EMBL" id="JARBHB010000013">
    <property type="protein sequence ID" value="KAJ8870682.1"/>
    <property type="molecule type" value="Genomic_DNA"/>
</dbReference>
<protein>
    <submittedName>
        <fullName evidence="1">Uncharacterized protein</fullName>
    </submittedName>
</protein>
<organism evidence="1 2">
    <name type="scientific">Dryococelus australis</name>
    <dbReference type="NCBI Taxonomy" id="614101"/>
    <lineage>
        <taxon>Eukaryota</taxon>
        <taxon>Metazoa</taxon>
        <taxon>Ecdysozoa</taxon>
        <taxon>Arthropoda</taxon>
        <taxon>Hexapoda</taxon>
        <taxon>Insecta</taxon>
        <taxon>Pterygota</taxon>
        <taxon>Neoptera</taxon>
        <taxon>Polyneoptera</taxon>
        <taxon>Phasmatodea</taxon>
        <taxon>Verophasmatodea</taxon>
        <taxon>Anareolatae</taxon>
        <taxon>Phasmatidae</taxon>
        <taxon>Eurycanthinae</taxon>
        <taxon>Dryococelus</taxon>
    </lineage>
</organism>
<gene>
    <name evidence="1" type="ORF">PR048_029706</name>
</gene>
<keyword evidence="2" id="KW-1185">Reference proteome</keyword>
<evidence type="ECO:0000313" key="1">
    <source>
        <dbReference type="EMBL" id="KAJ8870682.1"/>
    </source>
</evidence>
<name>A0ABQ9GE52_9NEOP</name>
<sequence length="355" mass="40351">MPKVVGSALTRANEFSAEGLHSKRRDTIIKHINSETHVNNKRLYSEKKTSLQQTIGSSFHVVNKRKSAADNFALKTTAAFLKANIPLEKIQETSIREWMNEFVEIRTLPHSTELRMSWRLPTVKTLREKYVPLVDEERFAAGKRDHGQERKVAVLDSLKKYDVSYDSVLELSVMELLKAAFENTRKRKHLHTQFPMEKYPDGTTKIIQFPVPVLTRWNSWFKSVLYVSEYLTDMIKFFSSKHAAQLTSLIDSIEGCSHPTSHILHHSKLLHVKECFAVAASGTFEPETTSSIEELGNKVLQAEVKQTLQRTASLSTDKLQEQMSTDPCQKTFAVVDSLFNPSSVVLNDVNNSLVT</sequence>
<evidence type="ECO:0000313" key="2">
    <source>
        <dbReference type="Proteomes" id="UP001159363"/>
    </source>
</evidence>
<comment type="caution">
    <text evidence="1">The sequence shown here is derived from an EMBL/GenBank/DDBJ whole genome shotgun (WGS) entry which is preliminary data.</text>
</comment>